<evidence type="ECO:0000313" key="3">
    <source>
        <dbReference type="Proteomes" id="UP000441208"/>
    </source>
</evidence>
<gene>
    <name evidence="2" type="ORF">PF007_g25165</name>
</gene>
<dbReference type="InterPro" id="IPR007021">
    <property type="entry name" value="DUF659"/>
</dbReference>
<evidence type="ECO:0000313" key="2">
    <source>
        <dbReference type="EMBL" id="KAE9075030.1"/>
    </source>
</evidence>
<dbReference type="InterPro" id="IPR012337">
    <property type="entry name" value="RNaseH-like_sf"/>
</dbReference>
<dbReference type="Pfam" id="PF04937">
    <property type="entry name" value="DUF659"/>
    <property type="match status" value="1"/>
</dbReference>
<proteinExistence type="predicted"/>
<feature type="domain" description="DUF659" evidence="1">
    <location>
        <begin position="7"/>
        <end position="162"/>
    </location>
</feature>
<protein>
    <recommendedName>
        <fullName evidence="1">DUF659 domain-containing protein</fullName>
    </recommendedName>
</protein>
<dbReference type="EMBL" id="QXFZ01002652">
    <property type="protein sequence ID" value="KAE9075030.1"/>
    <property type="molecule type" value="Genomic_DNA"/>
</dbReference>
<name>A0A6A3QFD3_9STRA</name>
<dbReference type="Proteomes" id="UP000441208">
    <property type="component" value="Unassembled WGS sequence"/>
</dbReference>
<dbReference type="PANTHER" id="PTHR32166">
    <property type="entry name" value="OSJNBA0013A04.12 PROTEIN"/>
    <property type="match status" value="1"/>
</dbReference>
<reference evidence="2 3" key="1">
    <citation type="submission" date="2018-08" db="EMBL/GenBank/DDBJ databases">
        <title>Genomic investigation of the strawberry pathogen Phytophthora fragariae indicates pathogenicity is determined by transcriptional variation in three key races.</title>
        <authorList>
            <person name="Adams T.M."/>
            <person name="Armitage A.D."/>
            <person name="Sobczyk M.K."/>
            <person name="Bates H.J."/>
            <person name="Dunwell J.M."/>
            <person name="Nellist C.F."/>
            <person name="Harrison R.J."/>
        </authorList>
    </citation>
    <scope>NUCLEOTIDE SEQUENCE [LARGE SCALE GENOMIC DNA]</scope>
    <source>
        <strain evidence="2 3">NOV-71</strain>
    </source>
</reference>
<evidence type="ECO:0000259" key="1">
    <source>
        <dbReference type="Pfam" id="PF04937"/>
    </source>
</evidence>
<sequence length="399" mass="45396">MFDYELPSRRQVSGRLLDVIYDREKAQLILRICESGVSNLALITDGCSNTNGDSIINFVFVNPRTAPLFWKSLNTKAEAHTAEYIAETIWTTIFEFESVVGTGAVTAVVTDNAAKMIKAWRLVRKERVGLVCTGCAAHGANLLMKDMFNLAIFKDVLDKAKQLSRFIKDHRGLWSRFRDLQKALRKKGEKRRRLSTPVPTRWYTHEKCVSNVYHNKYIIAAIVSDTALLKSYKGSSLDEALKNFRDEDFWQASGAVLALIRPINECLAAFERDNCSLSLVYHQFDWLCKHPAYTEPLDGCPISLQVEVLSLMKTRRGKMCTTAVKIAYLLDQTKTIYDPSDTDIKTLINDAKQLAQDLNLVPADLADKFHRQLQDFALAKSAWRWKLREDNIAHSPIAW</sequence>
<comment type="caution">
    <text evidence="2">The sequence shown here is derived from an EMBL/GenBank/DDBJ whole genome shotgun (WGS) entry which is preliminary data.</text>
</comment>
<accession>A0A6A3QFD3</accession>
<organism evidence="2 3">
    <name type="scientific">Phytophthora fragariae</name>
    <dbReference type="NCBI Taxonomy" id="53985"/>
    <lineage>
        <taxon>Eukaryota</taxon>
        <taxon>Sar</taxon>
        <taxon>Stramenopiles</taxon>
        <taxon>Oomycota</taxon>
        <taxon>Peronosporomycetes</taxon>
        <taxon>Peronosporales</taxon>
        <taxon>Peronosporaceae</taxon>
        <taxon>Phytophthora</taxon>
    </lineage>
</organism>
<dbReference type="SUPFAM" id="SSF53098">
    <property type="entry name" value="Ribonuclease H-like"/>
    <property type="match status" value="1"/>
</dbReference>
<dbReference type="AlphaFoldDB" id="A0A6A3QFD3"/>
<dbReference type="PANTHER" id="PTHR32166:SF24">
    <property type="entry name" value="F16P17.2 PROTEIN"/>
    <property type="match status" value="1"/>
</dbReference>